<accession>Q3LWY6</accession>
<organism evidence="12">
    <name type="scientific">Human immunodeficiency virus type 1</name>
    <name type="common">HIV-1</name>
    <dbReference type="NCBI Taxonomy" id="11676"/>
    <lineage>
        <taxon>Viruses</taxon>
        <taxon>Riboviria</taxon>
        <taxon>Pararnavirae</taxon>
        <taxon>Artverviricota</taxon>
        <taxon>Revtraviricetes</taxon>
        <taxon>Ortervirales</taxon>
        <taxon>Retroviridae</taxon>
        <taxon>Orthoretrovirinae</taxon>
        <taxon>Lentivirus</taxon>
        <taxon>Lentivirus humimdef1</taxon>
    </lineage>
</organism>
<feature type="non-terminal residue" evidence="12">
    <location>
        <position position="124"/>
    </location>
</feature>
<keyword evidence="9" id="KW-0325">Glycoprotein</keyword>
<keyword evidence="12" id="KW-0261">Viral envelope protein</keyword>
<dbReference type="InterPro" id="IPR036377">
    <property type="entry name" value="Gp120_core_sf"/>
</dbReference>
<organismHost>
    <name type="scientific">Homo sapiens</name>
    <name type="common">Human</name>
    <dbReference type="NCBI Taxonomy" id="9606"/>
</organismHost>
<proteinExistence type="predicted"/>
<keyword evidence="5" id="KW-1161">Viral attachment to host cell</keyword>
<evidence type="ECO:0000256" key="4">
    <source>
        <dbReference type="ARBA" id="ARBA00022595"/>
    </source>
</evidence>
<evidence type="ECO:0000256" key="7">
    <source>
        <dbReference type="ARBA" id="ARBA00023136"/>
    </source>
</evidence>
<protein>
    <submittedName>
        <fullName evidence="12">Envelope glycoprotein</fullName>
    </submittedName>
</protein>
<reference evidence="12" key="1">
    <citation type="journal article" date="2008" name="AIDS Res. Hum. Retroviruses">
        <title>HIV type 1 genetic diversity in Moyale, Mandera, and Turkana based on env-C2-V3 sequences.</title>
        <authorList>
            <person name="Khamadi S.A."/>
            <person name="Lihana R.W."/>
            <person name="Mwaniki D.L."/>
            <person name="Kinyua J."/>
            <person name="Lagat N."/>
            <person name="Carter J.Y."/>
            <person name="Ichimura H."/>
            <person name="Oishi I."/>
            <person name="Okoth F.A."/>
            <person name="Ochieng W."/>
        </authorList>
    </citation>
    <scope>NUCLEOTIDE SEQUENCE</scope>
    <source>
        <strain evidence="12">TKMH015</strain>
    </source>
</reference>
<dbReference type="InterPro" id="IPR000777">
    <property type="entry name" value="HIV1_Gp120"/>
</dbReference>
<name>Q3LWY6_HV1</name>
<keyword evidence="6" id="KW-0946">Virion</keyword>
<dbReference type="EMBL" id="DQ155259">
    <property type="protein sequence ID" value="ABA08346.1"/>
    <property type="molecule type" value="Genomic_DNA"/>
</dbReference>
<dbReference type="GO" id="GO:0046718">
    <property type="term" value="P:symbiont entry into host cell"/>
    <property type="evidence" value="ECO:0007669"/>
    <property type="project" value="UniProtKB-KW"/>
</dbReference>
<dbReference type="GO" id="GO:0055036">
    <property type="term" value="C:virion membrane"/>
    <property type="evidence" value="ECO:0007669"/>
    <property type="project" value="UniProtKB-SubCell"/>
</dbReference>
<evidence type="ECO:0000256" key="2">
    <source>
        <dbReference type="ARBA" id="ARBA00022506"/>
    </source>
</evidence>
<evidence type="ECO:0000313" key="12">
    <source>
        <dbReference type="EMBL" id="ABA08346.1"/>
    </source>
</evidence>
<sequence length="124" mass="14074">LHCCKWQSSRRRDNNSISKISQVILKTSYVQFNESITINCTRPNNNTRDGVHIGPGRAYFTTEIVGDIRKAYCTINETQWGKTLYQVASQLGVFLTGTNITFYPTCGRGPLENYKHTALIGRRV</sequence>
<dbReference type="SUPFAM" id="SSF56502">
    <property type="entry name" value="gp120 core"/>
    <property type="match status" value="1"/>
</dbReference>
<evidence type="ECO:0000256" key="5">
    <source>
        <dbReference type="ARBA" id="ARBA00022804"/>
    </source>
</evidence>
<keyword evidence="10" id="KW-1160">Virus entry into host cell</keyword>
<evidence type="ECO:0000259" key="11">
    <source>
        <dbReference type="Pfam" id="PF00516"/>
    </source>
</evidence>
<dbReference type="Gene3D" id="2.170.40.20">
    <property type="entry name" value="Human immunodeficiency virus 1, Gp160, envelope glycoprotein"/>
    <property type="match status" value="1"/>
</dbReference>
<keyword evidence="4" id="KW-1162">Viral penetration into host cytoplasm</keyword>
<dbReference type="GO" id="GO:0039663">
    <property type="term" value="P:membrane fusion involved in viral entry into host cell"/>
    <property type="evidence" value="ECO:0007669"/>
    <property type="project" value="UniProtKB-KW"/>
</dbReference>
<dbReference type="GO" id="GO:0019062">
    <property type="term" value="P:virion attachment to host cell"/>
    <property type="evidence" value="ECO:0007669"/>
    <property type="project" value="UniProtKB-KW"/>
</dbReference>
<keyword evidence="3" id="KW-0945">Host-virus interaction</keyword>
<evidence type="ECO:0000256" key="1">
    <source>
        <dbReference type="ARBA" id="ARBA00004182"/>
    </source>
</evidence>
<gene>
    <name evidence="12" type="primary">env</name>
</gene>
<feature type="domain" description="Human immunodeficiency virus 1 envelope glycoprotein Gp120" evidence="11">
    <location>
        <begin position="26"/>
        <end position="91"/>
    </location>
</feature>
<dbReference type="GO" id="GO:0019031">
    <property type="term" value="C:viral envelope"/>
    <property type="evidence" value="ECO:0007669"/>
    <property type="project" value="UniProtKB-KW"/>
</dbReference>
<evidence type="ECO:0000256" key="3">
    <source>
        <dbReference type="ARBA" id="ARBA00022581"/>
    </source>
</evidence>
<comment type="subcellular location">
    <subcellularLocation>
        <location evidence="1">Virion membrane</location>
    </subcellularLocation>
</comment>
<evidence type="ECO:0000256" key="6">
    <source>
        <dbReference type="ARBA" id="ARBA00022844"/>
    </source>
</evidence>
<keyword evidence="7" id="KW-0472">Membrane</keyword>
<evidence type="ECO:0000256" key="9">
    <source>
        <dbReference type="ARBA" id="ARBA00023180"/>
    </source>
</evidence>
<evidence type="ECO:0000256" key="10">
    <source>
        <dbReference type="ARBA" id="ARBA00023296"/>
    </source>
</evidence>
<evidence type="ECO:0000256" key="8">
    <source>
        <dbReference type="ARBA" id="ARBA00023157"/>
    </source>
</evidence>
<keyword evidence="2" id="KW-1168">Fusion of virus membrane with host membrane</keyword>
<dbReference type="Pfam" id="PF00516">
    <property type="entry name" value="GP120"/>
    <property type="match status" value="1"/>
</dbReference>
<feature type="non-terminal residue" evidence="12">
    <location>
        <position position="1"/>
    </location>
</feature>
<keyword evidence="8" id="KW-1015">Disulfide bond</keyword>